<reference evidence="7" key="2">
    <citation type="submission" date="2021-01" db="EMBL/GenBank/DDBJ databases">
        <authorList>
            <person name="Hahn C.R."/>
            <person name="Youssef N.H."/>
            <person name="Elshahed M."/>
        </authorList>
    </citation>
    <scope>NUCLEOTIDE SEQUENCE</scope>
    <source>
        <strain evidence="7">Zod_Metabat.24</strain>
    </source>
</reference>
<dbReference type="Pfam" id="PF03705">
    <property type="entry name" value="CheR_N"/>
    <property type="match status" value="1"/>
</dbReference>
<dbReference type="InterPro" id="IPR050903">
    <property type="entry name" value="Bact_Chemotaxis_MeTrfase"/>
</dbReference>
<evidence type="ECO:0000256" key="5">
    <source>
        <dbReference type="ARBA" id="ARBA00022691"/>
    </source>
</evidence>
<proteinExistence type="predicted"/>
<dbReference type="Gene3D" id="3.40.50.150">
    <property type="entry name" value="Vaccinia Virus protein VP39"/>
    <property type="match status" value="1"/>
</dbReference>
<dbReference type="GO" id="GO:0032259">
    <property type="term" value="P:methylation"/>
    <property type="evidence" value="ECO:0007669"/>
    <property type="project" value="UniProtKB-KW"/>
</dbReference>
<protein>
    <recommendedName>
        <fullName evidence="2">protein-glutamate O-methyltransferase</fullName>
        <ecNumber evidence="2">2.1.1.80</ecNumber>
    </recommendedName>
</protein>
<dbReference type="SMART" id="SM00138">
    <property type="entry name" value="MeTrc"/>
    <property type="match status" value="1"/>
</dbReference>
<keyword evidence="3" id="KW-0489">Methyltransferase</keyword>
<dbReference type="SUPFAM" id="SSF47757">
    <property type="entry name" value="Chemotaxis receptor methyltransferase CheR, N-terminal domain"/>
    <property type="match status" value="1"/>
</dbReference>
<dbReference type="PROSITE" id="PS50123">
    <property type="entry name" value="CHER"/>
    <property type="match status" value="1"/>
</dbReference>
<reference evidence="7" key="1">
    <citation type="journal article" date="2021" name="Environ. Microbiol.">
        <title>Genomic characterization of three novel Desulfobacterota classes expand the metabolic and phylogenetic diversity of the phylum.</title>
        <authorList>
            <person name="Murphy C.L."/>
            <person name="Biggerstaff J."/>
            <person name="Eichhorn A."/>
            <person name="Ewing E."/>
            <person name="Shahan R."/>
            <person name="Soriano D."/>
            <person name="Stewart S."/>
            <person name="VanMol K."/>
            <person name="Walker R."/>
            <person name="Walters P."/>
            <person name="Elshahed M.S."/>
            <person name="Youssef N.H."/>
        </authorList>
    </citation>
    <scope>NUCLEOTIDE SEQUENCE</scope>
    <source>
        <strain evidence="7">Zod_Metabat.24</strain>
    </source>
</reference>
<feature type="domain" description="CheR-type methyltransferase" evidence="6">
    <location>
        <begin position="3"/>
        <end position="278"/>
    </location>
</feature>
<organism evidence="7 8">
    <name type="scientific">Candidatus Zymogenus saltonus</name>
    <dbReference type="NCBI Taxonomy" id="2844893"/>
    <lineage>
        <taxon>Bacteria</taxon>
        <taxon>Deltaproteobacteria</taxon>
        <taxon>Candidatus Zymogenia</taxon>
        <taxon>Candidatus Zymogeniales</taxon>
        <taxon>Candidatus Zymogenaceae</taxon>
        <taxon>Candidatus Zymogenus</taxon>
    </lineage>
</organism>
<keyword evidence="5" id="KW-0949">S-adenosyl-L-methionine</keyword>
<dbReference type="CDD" id="cd02440">
    <property type="entry name" value="AdoMet_MTases"/>
    <property type="match status" value="1"/>
</dbReference>
<evidence type="ECO:0000259" key="6">
    <source>
        <dbReference type="PROSITE" id="PS50123"/>
    </source>
</evidence>
<dbReference type="InterPro" id="IPR029063">
    <property type="entry name" value="SAM-dependent_MTases_sf"/>
</dbReference>
<dbReference type="Pfam" id="PF01739">
    <property type="entry name" value="CheR"/>
    <property type="match status" value="1"/>
</dbReference>
<dbReference type="InterPro" id="IPR000780">
    <property type="entry name" value="CheR_MeTrfase"/>
</dbReference>
<evidence type="ECO:0000313" key="8">
    <source>
        <dbReference type="Proteomes" id="UP000809273"/>
    </source>
</evidence>
<dbReference type="InterPro" id="IPR022641">
    <property type="entry name" value="CheR_N"/>
</dbReference>
<dbReference type="Proteomes" id="UP000809273">
    <property type="component" value="Unassembled WGS sequence"/>
</dbReference>
<dbReference type="GO" id="GO:0008983">
    <property type="term" value="F:protein-glutamate O-methyltransferase activity"/>
    <property type="evidence" value="ECO:0007669"/>
    <property type="project" value="UniProtKB-EC"/>
</dbReference>
<dbReference type="SUPFAM" id="SSF53335">
    <property type="entry name" value="S-adenosyl-L-methionine-dependent methyltransferases"/>
    <property type="match status" value="1"/>
</dbReference>
<evidence type="ECO:0000256" key="1">
    <source>
        <dbReference type="ARBA" id="ARBA00001541"/>
    </source>
</evidence>
<evidence type="ECO:0000313" key="7">
    <source>
        <dbReference type="EMBL" id="MBN1573577.1"/>
    </source>
</evidence>
<name>A0A9D8KFE7_9DELT</name>
<dbReference type="AlphaFoldDB" id="A0A9D8KFE7"/>
<evidence type="ECO:0000256" key="4">
    <source>
        <dbReference type="ARBA" id="ARBA00022679"/>
    </source>
</evidence>
<dbReference type="PANTHER" id="PTHR24422">
    <property type="entry name" value="CHEMOTAXIS PROTEIN METHYLTRANSFERASE"/>
    <property type="match status" value="1"/>
</dbReference>
<dbReference type="EC" id="2.1.1.80" evidence="2"/>
<dbReference type="EMBL" id="JAFGIX010000052">
    <property type="protein sequence ID" value="MBN1573577.1"/>
    <property type="molecule type" value="Genomic_DNA"/>
</dbReference>
<dbReference type="InterPro" id="IPR036804">
    <property type="entry name" value="CheR_N_sf"/>
</dbReference>
<accession>A0A9D8KFE7</accession>
<keyword evidence="4" id="KW-0808">Transferase</keyword>
<dbReference type="Gene3D" id="1.10.155.10">
    <property type="entry name" value="Chemotaxis receptor methyltransferase CheR, N-terminal domain"/>
    <property type="match status" value="1"/>
</dbReference>
<comment type="catalytic activity">
    <reaction evidence="1">
        <text>L-glutamyl-[protein] + S-adenosyl-L-methionine = [protein]-L-glutamate 5-O-methyl ester + S-adenosyl-L-homocysteine</text>
        <dbReference type="Rhea" id="RHEA:24452"/>
        <dbReference type="Rhea" id="RHEA-COMP:10208"/>
        <dbReference type="Rhea" id="RHEA-COMP:10311"/>
        <dbReference type="ChEBI" id="CHEBI:29973"/>
        <dbReference type="ChEBI" id="CHEBI:57856"/>
        <dbReference type="ChEBI" id="CHEBI:59789"/>
        <dbReference type="ChEBI" id="CHEBI:82795"/>
        <dbReference type="EC" id="2.1.1.80"/>
    </reaction>
</comment>
<sequence length="280" mass="32376">MGKNEDDIVLTADSIVRLRSLVTERSNININLYKDAYLIRRLKVRMNAVQYRSPEAYLNHVEKNPEEYRRLLSAITINVTSFFRNKSTFEMIGEKVIPEICKNKIQRGEEKITVLCVGCATGEEPYSTAILFMEYFRKSGRSLQLKVIGTDVDKKALFTAVKGIYSNEKTANVPKKLLEKYFDVVKDGYQVTSTLKDAVIFLKKDFFTHRVQSRFDLIICRNLLIYFLRSYQEVVQEGFYRQLLPGGFLVLGRTESLVGNGRQLFETVSITNRVYRKISN</sequence>
<evidence type="ECO:0000256" key="3">
    <source>
        <dbReference type="ARBA" id="ARBA00022603"/>
    </source>
</evidence>
<dbReference type="InterPro" id="IPR022642">
    <property type="entry name" value="CheR_C"/>
</dbReference>
<evidence type="ECO:0000256" key="2">
    <source>
        <dbReference type="ARBA" id="ARBA00012534"/>
    </source>
</evidence>
<dbReference type="PRINTS" id="PR00996">
    <property type="entry name" value="CHERMTFRASE"/>
</dbReference>
<comment type="caution">
    <text evidence="7">The sequence shown here is derived from an EMBL/GenBank/DDBJ whole genome shotgun (WGS) entry which is preliminary data.</text>
</comment>
<gene>
    <name evidence="7" type="ORF">JW984_10315</name>
</gene>
<dbReference type="PANTHER" id="PTHR24422:SF10">
    <property type="entry name" value="CHEMOTAXIS PROTEIN METHYLTRANSFERASE 2"/>
    <property type="match status" value="1"/>
</dbReference>